<sequence length="363" mass="41193">MRVFCLITVLMMSIVGIVMSQPAGTHIVESRATAKFVGLSHIEIELGQRNTLLIGFDQFAQVQARRNIDSVLRLFVADYRKIEDTTQNSTQAIHALLKLGDESRDMALRYTPQPATSFRFRDGESPVEVKTMQDTLQVAWVSATSKEIPADFAVYFLVNSLHDLERILNSGGVNRKVEQALDSVRNFKHHNLTSPRYNFTLLQGLDNKSTFRTPGLARAPFLSFHPGVGVGLIRNQWVPSFHFDLEIVPNRFQQVGYFVGYTANFFFQSTADNALRAYRNDFVHAGVSFYRKDKGSRTANFNRHIASFYVGMPVHRSGSYFESNTIKLGSVVYKNYLFRVHTEVYMNGFFKNVFPGVRIGIGF</sequence>
<name>A0A6L9LEE9_9BACT</name>
<dbReference type="Proteomes" id="UP000474175">
    <property type="component" value="Unassembled WGS sequence"/>
</dbReference>
<dbReference type="RefSeq" id="WP_163946334.1">
    <property type="nucleotide sequence ID" value="NZ_JAAFZH010000003.1"/>
</dbReference>
<organism evidence="2 3">
    <name type="scientific">Spirosoma terrae</name>
    <dbReference type="NCBI Taxonomy" id="1968276"/>
    <lineage>
        <taxon>Bacteria</taxon>
        <taxon>Pseudomonadati</taxon>
        <taxon>Bacteroidota</taxon>
        <taxon>Cytophagia</taxon>
        <taxon>Cytophagales</taxon>
        <taxon>Cytophagaceae</taxon>
        <taxon>Spirosoma</taxon>
    </lineage>
</organism>
<feature type="signal peptide" evidence="1">
    <location>
        <begin position="1"/>
        <end position="20"/>
    </location>
</feature>
<keyword evidence="1" id="KW-0732">Signal</keyword>
<evidence type="ECO:0000313" key="3">
    <source>
        <dbReference type="Proteomes" id="UP000474175"/>
    </source>
</evidence>
<reference evidence="2 3" key="1">
    <citation type="submission" date="2020-02" db="EMBL/GenBank/DDBJ databases">
        <title>Draft genome sequence of two Spirosoma agri KCTC 52727 and Spirosoma terrae KCTC 52035.</title>
        <authorList>
            <person name="Rojas J."/>
            <person name="Ambika Manirajan B."/>
            <person name="Suarez C."/>
            <person name="Ratering S."/>
            <person name="Schnell S."/>
        </authorList>
    </citation>
    <scope>NUCLEOTIDE SEQUENCE [LARGE SCALE GENOMIC DNA]</scope>
    <source>
        <strain evidence="2 3">KCTC 52035</strain>
    </source>
</reference>
<evidence type="ECO:0008006" key="4">
    <source>
        <dbReference type="Google" id="ProtNLM"/>
    </source>
</evidence>
<comment type="caution">
    <text evidence="2">The sequence shown here is derived from an EMBL/GenBank/DDBJ whole genome shotgun (WGS) entry which is preliminary data.</text>
</comment>
<dbReference type="EMBL" id="JAAFZH010000003">
    <property type="protein sequence ID" value="NDU95079.1"/>
    <property type="molecule type" value="Genomic_DNA"/>
</dbReference>
<protein>
    <recommendedName>
        <fullName evidence="4">DUF3575 domain-containing protein</fullName>
    </recommendedName>
</protein>
<evidence type="ECO:0000256" key="1">
    <source>
        <dbReference type="SAM" id="SignalP"/>
    </source>
</evidence>
<keyword evidence="3" id="KW-1185">Reference proteome</keyword>
<accession>A0A6L9LEE9</accession>
<evidence type="ECO:0000313" key="2">
    <source>
        <dbReference type="EMBL" id="NDU95079.1"/>
    </source>
</evidence>
<dbReference type="AlphaFoldDB" id="A0A6L9LEE9"/>
<gene>
    <name evidence="2" type="ORF">GK108_09350</name>
</gene>
<proteinExistence type="predicted"/>
<feature type="chain" id="PRO_5026985218" description="DUF3575 domain-containing protein" evidence="1">
    <location>
        <begin position="21"/>
        <end position="363"/>
    </location>
</feature>